<keyword evidence="6 9" id="KW-0472">Membrane</keyword>
<feature type="transmembrane region" description="Helical" evidence="9">
    <location>
        <begin position="554"/>
        <end position="575"/>
    </location>
</feature>
<reference evidence="10 11" key="1">
    <citation type="submission" date="2020-04" db="EMBL/GenBank/DDBJ databases">
        <title>Perkinsus olseni comparative genomics.</title>
        <authorList>
            <person name="Bogema D.R."/>
        </authorList>
    </citation>
    <scope>NUCLEOTIDE SEQUENCE [LARGE SCALE GENOMIC DNA]</scope>
    <source>
        <strain evidence="10">ATCC PRA-205</strain>
    </source>
</reference>
<keyword evidence="9" id="KW-1133">Transmembrane helix</keyword>
<dbReference type="PROSITE" id="PS50294">
    <property type="entry name" value="WD_REPEATS_REGION"/>
    <property type="match status" value="1"/>
</dbReference>
<accession>A0A7J6TV22</accession>
<gene>
    <name evidence="10" type="primary">THOC3_2</name>
    <name evidence="10" type="ORF">FOZ62_029115</name>
</gene>
<dbReference type="Proteomes" id="UP000574390">
    <property type="component" value="Unassembled WGS sequence"/>
</dbReference>
<evidence type="ECO:0000313" key="11">
    <source>
        <dbReference type="Proteomes" id="UP000574390"/>
    </source>
</evidence>
<dbReference type="Pfam" id="PF00400">
    <property type="entry name" value="WD40"/>
    <property type="match status" value="1"/>
</dbReference>
<evidence type="ECO:0000256" key="1">
    <source>
        <dbReference type="ARBA" id="ARBA00004141"/>
    </source>
</evidence>
<keyword evidence="3 8" id="KW-0853">WD repeat</keyword>
<dbReference type="GO" id="GO:0055085">
    <property type="term" value="P:transmembrane transport"/>
    <property type="evidence" value="ECO:0007669"/>
    <property type="project" value="InterPro"/>
</dbReference>
<protein>
    <submittedName>
        <fullName evidence="10">THO complex subunit 3</fullName>
    </submittedName>
</protein>
<dbReference type="PANTHER" id="PTHR22839">
    <property type="entry name" value="THO COMPLEX SUBUNIT 3 THO3"/>
    <property type="match status" value="1"/>
</dbReference>
<dbReference type="InterPro" id="IPR036322">
    <property type="entry name" value="WD40_repeat_dom_sf"/>
</dbReference>
<dbReference type="GO" id="GO:0000445">
    <property type="term" value="C:THO complex part of transcription export complex"/>
    <property type="evidence" value="ECO:0007669"/>
    <property type="project" value="TreeGrafter"/>
</dbReference>
<comment type="subcellular location">
    <subcellularLocation>
        <location evidence="1">Membrane</location>
        <topology evidence="1">Multi-pass membrane protein</topology>
    </subcellularLocation>
</comment>
<feature type="repeat" description="WD" evidence="8">
    <location>
        <begin position="258"/>
        <end position="299"/>
    </location>
</feature>
<evidence type="ECO:0000256" key="9">
    <source>
        <dbReference type="SAM" id="Phobius"/>
    </source>
</evidence>
<evidence type="ECO:0000256" key="5">
    <source>
        <dbReference type="ARBA" id="ARBA00022737"/>
    </source>
</evidence>
<feature type="transmembrane region" description="Helical" evidence="9">
    <location>
        <begin position="512"/>
        <end position="534"/>
    </location>
</feature>
<evidence type="ECO:0000313" key="10">
    <source>
        <dbReference type="EMBL" id="KAF4748522.1"/>
    </source>
</evidence>
<evidence type="ECO:0000256" key="8">
    <source>
        <dbReference type="PROSITE-ProRule" id="PRU00221"/>
    </source>
</evidence>
<dbReference type="Pfam" id="PF00153">
    <property type="entry name" value="Mito_carr"/>
    <property type="match status" value="1"/>
</dbReference>
<keyword evidence="2" id="KW-0813">Transport</keyword>
<dbReference type="InterPro" id="IPR040132">
    <property type="entry name" value="Tex1/THOC3"/>
</dbReference>
<keyword evidence="5" id="KW-0677">Repeat</keyword>
<dbReference type="PRINTS" id="PR00926">
    <property type="entry name" value="MITOCARRIER"/>
</dbReference>
<evidence type="ECO:0000256" key="7">
    <source>
        <dbReference type="ARBA" id="ARBA00046343"/>
    </source>
</evidence>
<dbReference type="InterPro" id="IPR018108">
    <property type="entry name" value="MCP_transmembrane"/>
</dbReference>
<comment type="similarity">
    <text evidence="7">Belongs to the THOC3 family.</text>
</comment>
<evidence type="ECO:0000256" key="3">
    <source>
        <dbReference type="ARBA" id="ARBA00022574"/>
    </source>
</evidence>
<keyword evidence="4 9" id="KW-0812">Transmembrane</keyword>
<dbReference type="PANTHER" id="PTHR22839:SF0">
    <property type="entry name" value="THO COMPLEX SUBUNIT 3"/>
    <property type="match status" value="1"/>
</dbReference>
<dbReference type="InterPro" id="IPR002067">
    <property type="entry name" value="MCP"/>
</dbReference>
<proteinExistence type="inferred from homology"/>
<dbReference type="PROSITE" id="PS50082">
    <property type="entry name" value="WD_REPEATS_2"/>
    <property type="match status" value="1"/>
</dbReference>
<dbReference type="GO" id="GO:0006406">
    <property type="term" value="P:mRNA export from nucleus"/>
    <property type="evidence" value="ECO:0007669"/>
    <property type="project" value="InterPro"/>
</dbReference>
<evidence type="ECO:0000256" key="4">
    <source>
        <dbReference type="ARBA" id="ARBA00022692"/>
    </source>
</evidence>
<dbReference type="InterPro" id="IPR015943">
    <property type="entry name" value="WD40/YVTN_repeat-like_dom_sf"/>
</dbReference>
<dbReference type="SUPFAM" id="SSF50978">
    <property type="entry name" value="WD40 repeat-like"/>
    <property type="match status" value="1"/>
</dbReference>
<dbReference type="SUPFAM" id="SSF103506">
    <property type="entry name" value="Mitochondrial carrier"/>
    <property type="match status" value="1"/>
</dbReference>
<evidence type="ECO:0000256" key="2">
    <source>
        <dbReference type="ARBA" id="ARBA00022448"/>
    </source>
</evidence>
<dbReference type="InterPro" id="IPR023395">
    <property type="entry name" value="MCP_dom_sf"/>
</dbReference>
<feature type="transmembrane region" description="Helical" evidence="9">
    <location>
        <begin position="587"/>
        <end position="604"/>
    </location>
</feature>
<sequence length="663" mass="71747">MNGCRQVHPYFVDQHYRLQNVFNNLENYAKFSTMAAPPSRESRPKLEDVDCLDWTCDGDRLVVAHRNCNMALWNVNRCMQERQWTGDTWTWAEPHPIDSHVIAAVTFNGLVKVLDTRAPTGRDGLLFSTEFSKNPGPTEPKGLEKLLNVTWHPDGRFLAVYGRAGTIQILDPRMVVSSSASGKEGHPPVGSFAFSQQINAAANTEVYSILWDNYSEGGPHSLWAATTGAPSKILLYDDDLLLKGSQCPPDAVKPSEVLIGHQSTTFTLSRSGDGRFMASGGGDSLVDIWSVADLTCIRTFASSTHVPIQSVSLSHDGSLVAFTSLPSTGGNDVIDRNLVIAGTMTGVEYVDVAEKFTGKSSRIPHPVNHLAWSPKEHALAYSMTASSGGSTGDIPSPKATSLGATAAAATAEIPSEERMFYASLFSHGLAALTAKLVSAPADRARILLQTSAIAKADKAFPTVRSVLRSAQGHHYTAVHIHLLHMAGTTWIRHYLYHCHLRPVLDSNTKGQGLASTILSGAAAMMVMYPVDVLYTRRLVMGMPSRLPITRLRDLYRGLGVSLLAAPIYSAVAMTAYAYCKDRIRDPVIAGGVAGAIASVATYPVETVRRRMMAGLPWGGLNITLYRGLGVFILKTVPEVVVLSAAYKYIVNLPSNSSGMDDTM</sequence>
<name>A0A7J6TV22_PEROL</name>
<dbReference type="SMART" id="SM00320">
    <property type="entry name" value="WD40"/>
    <property type="match status" value="3"/>
</dbReference>
<dbReference type="AlphaFoldDB" id="A0A7J6TV22"/>
<dbReference type="Gene3D" id="2.130.10.10">
    <property type="entry name" value="YVTN repeat-like/Quinoprotein amine dehydrogenase"/>
    <property type="match status" value="2"/>
</dbReference>
<dbReference type="EMBL" id="JABANM010004891">
    <property type="protein sequence ID" value="KAF4748522.1"/>
    <property type="molecule type" value="Genomic_DNA"/>
</dbReference>
<dbReference type="InterPro" id="IPR001680">
    <property type="entry name" value="WD40_rpt"/>
</dbReference>
<dbReference type="GO" id="GO:0016020">
    <property type="term" value="C:membrane"/>
    <property type="evidence" value="ECO:0007669"/>
    <property type="project" value="UniProtKB-SubCell"/>
</dbReference>
<dbReference type="Gene3D" id="1.50.40.10">
    <property type="entry name" value="Mitochondrial carrier domain"/>
    <property type="match status" value="1"/>
</dbReference>
<evidence type="ECO:0000256" key="6">
    <source>
        <dbReference type="ARBA" id="ARBA00023136"/>
    </source>
</evidence>
<organism evidence="10 11">
    <name type="scientific">Perkinsus olseni</name>
    <name type="common">Perkinsus atlanticus</name>
    <dbReference type="NCBI Taxonomy" id="32597"/>
    <lineage>
        <taxon>Eukaryota</taxon>
        <taxon>Sar</taxon>
        <taxon>Alveolata</taxon>
        <taxon>Perkinsozoa</taxon>
        <taxon>Perkinsea</taxon>
        <taxon>Perkinsida</taxon>
        <taxon>Perkinsidae</taxon>
        <taxon>Perkinsus</taxon>
    </lineage>
</organism>
<comment type="caution">
    <text evidence="10">The sequence shown here is derived from an EMBL/GenBank/DDBJ whole genome shotgun (WGS) entry which is preliminary data.</text>
</comment>